<dbReference type="InterPro" id="IPR001555">
    <property type="entry name" value="GART_AS"/>
</dbReference>
<evidence type="ECO:0000256" key="4">
    <source>
        <dbReference type="ARBA" id="ARBA00038440"/>
    </source>
</evidence>
<dbReference type="OrthoDB" id="9806170at2"/>
<dbReference type="FunFam" id="3.40.50.170:FF:000007">
    <property type="entry name" value="Phosphoribosylglycinamide formyltransferase"/>
    <property type="match status" value="1"/>
</dbReference>
<feature type="binding site" evidence="6">
    <location>
        <begin position="14"/>
        <end position="16"/>
    </location>
    <ligand>
        <name>N(1)-(5-phospho-beta-D-ribosyl)glycinamide</name>
        <dbReference type="ChEBI" id="CHEBI:143788"/>
    </ligand>
</feature>
<accession>K8E0X2</accession>
<dbReference type="GO" id="GO:0006189">
    <property type="term" value="P:'de novo' IMP biosynthetic process"/>
    <property type="evidence" value="ECO:0007669"/>
    <property type="project" value="UniProtKB-UniRule"/>
</dbReference>
<dbReference type="InterPro" id="IPR002376">
    <property type="entry name" value="Formyl_transf_N"/>
</dbReference>
<feature type="active site" description="Proton donor" evidence="6">
    <location>
        <position position="111"/>
    </location>
</feature>
<dbReference type="InterPro" id="IPR036477">
    <property type="entry name" value="Formyl_transf_N_sf"/>
</dbReference>
<dbReference type="EC" id="2.1.2.2" evidence="6"/>
<dbReference type="NCBIfam" id="TIGR00639">
    <property type="entry name" value="PurN"/>
    <property type="match status" value="1"/>
</dbReference>
<dbReference type="eggNOG" id="COG0299">
    <property type="taxonomic scope" value="Bacteria"/>
</dbReference>
<evidence type="ECO:0000256" key="6">
    <source>
        <dbReference type="HAMAP-Rule" id="MF_01930"/>
    </source>
</evidence>
<gene>
    <name evidence="6" type="primary">purN</name>
    <name evidence="8" type="ORF">DESHY_70016</name>
</gene>
<evidence type="ECO:0000313" key="8">
    <source>
        <dbReference type="EMBL" id="CCO09230.1"/>
    </source>
</evidence>
<dbReference type="AlphaFoldDB" id="K8E0X2"/>
<comment type="catalytic activity">
    <reaction evidence="5 6">
        <text>N(1)-(5-phospho-beta-D-ribosyl)glycinamide + (6R)-10-formyltetrahydrofolate = N(2)-formyl-N(1)-(5-phospho-beta-D-ribosyl)glycinamide + (6S)-5,6,7,8-tetrahydrofolate + H(+)</text>
        <dbReference type="Rhea" id="RHEA:15053"/>
        <dbReference type="ChEBI" id="CHEBI:15378"/>
        <dbReference type="ChEBI" id="CHEBI:57453"/>
        <dbReference type="ChEBI" id="CHEBI:143788"/>
        <dbReference type="ChEBI" id="CHEBI:147286"/>
        <dbReference type="ChEBI" id="CHEBI:195366"/>
        <dbReference type="EC" id="2.1.2.2"/>
    </reaction>
</comment>
<dbReference type="Pfam" id="PF00551">
    <property type="entry name" value="Formyl_trans_N"/>
    <property type="match status" value="1"/>
</dbReference>
<dbReference type="UniPathway" id="UPA00074">
    <property type="reaction ID" value="UER00126"/>
</dbReference>
<comment type="caution">
    <text evidence="8">The sequence shown here is derived from an EMBL/GenBank/DDBJ whole genome shotgun (WGS) entry which is preliminary data.</text>
</comment>
<reference evidence="8 9" key="1">
    <citation type="journal article" date="2013" name="Genome Announc.">
        <title>Genome Sequence of the Sulfate-Reducing Bacterium Desulfotomaculum hydrothermale Lam5(T).</title>
        <authorList>
            <person name="Amin O."/>
            <person name="Fardeau M.L."/>
            <person name="Valette O."/>
            <person name="Hirschler-Rea A."/>
            <person name="Barbe V."/>
            <person name="Medigue C."/>
            <person name="Vacherie B."/>
            <person name="Ollivier B."/>
            <person name="Bertin P.N."/>
            <person name="Dolla A."/>
        </authorList>
    </citation>
    <scope>NUCLEOTIDE SEQUENCE [LARGE SCALE GENOMIC DNA]</scope>
    <source>
        <strain evidence="9">Lam5 / DSM 18033</strain>
    </source>
</reference>
<evidence type="ECO:0000256" key="1">
    <source>
        <dbReference type="ARBA" id="ARBA00005054"/>
    </source>
</evidence>
<evidence type="ECO:0000259" key="7">
    <source>
        <dbReference type="Pfam" id="PF00551"/>
    </source>
</evidence>
<dbReference type="Gene3D" id="3.40.50.170">
    <property type="entry name" value="Formyl transferase, N-terminal domain"/>
    <property type="match status" value="1"/>
</dbReference>
<proteinExistence type="inferred from homology"/>
<dbReference type="HAMAP" id="MF_01930">
    <property type="entry name" value="PurN"/>
    <property type="match status" value="1"/>
</dbReference>
<dbReference type="Proteomes" id="UP000009315">
    <property type="component" value="Unassembled WGS sequence"/>
</dbReference>
<dbReference type="PANTHER" id="PTHR43369">
    <property type="entry name" value="PHOSPHORIBOSYLGLYCINAMIDE FORMYLTRANSFERASE"/>
    <property type="match status" value="1"/>
</dbReference>
<feature type="domain" description="Formyl transferase N-terminal" evidence="7">
    <location>
        <begin position="5"/>
        <end position="184"/>
    </location>
</feature>
<dbReference type="CDD" id="cd08645">
    <property type="entry name" value="FMT_core_GART"/>
    <property type="match status" value="1"/>
</dbReference>
<keyword evidence="9" id="KW-1185">Reference proteome</keyword>
<organism evidence="8 9">
    <name type="scientific">Desulforamulus hydrothermalis Lam5 = DSM 18033</name>
    <dbReference type="NCBI Taxonomy" id="1121428"/>
    <lineage>
        <taxon>Bacteria</taxon>
        <taxon>Bacillati</taxon>
        <taxon>Bacillota</taxon>
        <taxon>Clostridia</taxon>
        <taxon>Eubacteriales</taxon>
        <taxon>Peptococcaceae</taxon>
        <taxon>Desulforamulus</taxon>
    </lineage>
</organism>
<keyword evidence="2 6" id="KW-0808">Transferase</keyword>
<keyword evidence="3 6" id="KW-0658">Purine biosynthesis</keyword>
<evidence type="ECO:0000256" key="2">
    <source>
        <dbReference type="ARBA" id="ARBA00022679"/>
    </source>
</evidence>
<comment type="pathway">
    <text evidence="1 6">Purine metabolism; IMP biosynthesis via de novo pathway; N(2)-formyl-N(1)-(5-phospho-D-ribosyl)glycinamide from N(1)-(5-phospho-D-ribosyl)glycinamide (10-formyl THF route): step 1/1.</text>
</comment>
<dbReference type="STRING" id="1121428.DESHY_70016"/>
<feature type="binding site" evidence="6">
    <location>
        <position position="67"/>
    </location>
    <ligand>
        <name>(6R)-10-formyltetrahydrofolate</name>
        <dbReference type="ChEBI" id="CHEBI:195366"/>
    </ligand>
</feature>
<dbReference type="PROSITE" id="PS00373">
    <property type="entry name" value="GART"/>
    <property type="match status" value="1"/>
</dbReference>
<sequence>MEKLRVGVLASGRGSNLQAIIDGCRQGLVPARVVVVLSDKAGAYALDRARAAGIPAFHVNPQDFANKHDYERELVKILQSYGVQLVCLAGYLRLVGEPLLQAFPNRMMNIHPALLPAFPGLHGQRDALAYGVKIAGCTVHFVDEGIDTGPIILQAAVPVYDDDTEDTLAARILRQEHRLYPEAVKLFAQGRLRVQGRKVFIDQERDHVED</sequence>
<comment type="function">
    <text evidence="6">Catalyzes the transfer of a formyl group from 10-formyltetrahydrofolate to 5-phospho-ribosyl-glycinamide (GAR), producing 5-phospho-ribosyl-N-formylglycinamide (FGAR) and tetrahydrofolate.</text>
</comment>
<feature type="binding site" evidence="6">
    <location>
        <begin position="92"/>
        <end position="95"/>
    </location>
    <ligand>
        <name>(6R)-10-formyltetrahydrofolate</name>
        <dbReference type="ChEBI" id="CHEBI:195366"/>
    </ligand>
</feature>
<dbReference type="SUPFAM" id="SSF53328">
    <property type="entry name" value="Formyltransferase"/>
    <property type="match status" value="1"/>
</dbReference>
<feature type="site" description="Raises pKa of active site His" evidence="6">
    <location>
        <position position="147"/>
    </location>
</feature>
<dbReference type="GO" id="GO:0005829">
    <property type="term" value="C:cytosol"/>
    <property type="evidence" value="ECO:0007669"/>
    <property type="project" value="TreeGrafter"/>
</dbReference>
<comment type="similarity">
    <text evidence="4 6">Belongs to the GART family.</text>
</comment>
<dbReference type="RefSeq" id="WP_008413140.1">
    <property type="nucleotide sequence ID" value="NZ_CAOS01000014.1"/>
</dbReference>
<feature type="binding site" evidence="6">
    <location>
        <position position="109"/>
    </location>
    <ligand>
        <name>(6R)-10-formyltetrahydrofolate</name>
        <dbReference type="ChEBI" id="CHEBI:195366"/>
    </ligand>
</feature>
<dbReference type="InterPro" id="IPR004607">
    <property type="entry name" value="GART"/>
</dbReference>
<dbReference type="GO" id="GO:0004644">
    <property type="term" value="F:phosphoribosylglycinamide formyltransferase activity"/>
    <property type="evidence" value="ECO:0007669"/>
    <property type="project" value="UniProtKB-UniRule"/>
</dbReference>
<name>K8E0X2_9FIRM</name>
<evidence type="ECO:0000313" key="9">
    <source>
        <dbReference type="Proteomes" id="UP000009315"/>
    </source>
</evidence>
<dbReference type="PANTHER" id="PTHR43369:SF2">
    <property type="entry name" value="PHOSPHORIBOSYLGLYCINAMIDE FORMYLTRANSFERASE"/>
    <property type="match status" value="1"/>
</dbReference>
<dbReference type="EMBL" id="CAOS01000014">
    <property type="protein sequence ID" value="CCO09230.1"/>
    <property type="molecule type" value="Genomic_DNA"/>
</dbReference>
<protein>
    <recommendedName>
        <fullName evidence="6">Phosphoribosylglycinamide formyltransferase</fullName>
        <ecNumber evidence="6">2.1.2.2</ecNumber>
    </recommendedName>
    <alternativeName>
        <fullName evidence="6">5'-phosphoribosylglycinamide transformylase</fullName>
    </alternativeName>
    <alternativeName>
        <fullName evidence="6">GAR transformylase</fullName>
        <shortName evidence="6">GART</shortName>
    </alternativeName>
</protein>
<evidence type="ECO:0000256" key="5">
    <source>
        <dbReference type="ARBA" id="ARBA00047664"/>
    </source>
</evidence>
<evidence type="ECO:0000256" key="3">
    <source>
        <dbReference type="ARBA" id="ARBA00022755"/>
    </source>
</evidence>